<name>A0A1W1VD05_9DEIO</name>
<dbReference type="GO" id="GO:1990904">
    <property type="term" value="C:ribonucleoprotein complex"/>
    <property type="evidence" value="ECO:0007669"/>
    <property type="project" value="UniProtKB-KW"/>
</dbReference>
<dbReference type="AlphaFoldDB" id="A0A1W1VD05"/>
<dbReference type="PANTHER" id="PTHR39080">
    <property type="entry name" value="50S RIBOSOMAL PROTEIN L28"/>
    <property type="match status" value="1"/>
</dbReference>
<dbReference type="InterPro" id="IPR050096">
    <property type="entry name" value="Bacterial_rp_bL28"/>
</dbReference>
<protein>
    <submittedName>
        <fullName evidence="4">LSU ribosomal protein L28P</fullName>
    </submittedName>
</protein>
<dbReference type="InterPro" id="IPR037147">
    <property type="entry name" value="Ribosomal_bL28_sf"/>
</dbReference>
<keyword evidence="5" id="KW-1185">Reference proteome</keyword>
<evidence type="ECO:0000313" key="4">
    <source>
        <dbReference type="EMBL" id="SMB91262.1"/>
    </source>
</evidence>
<evidence type="ECO:0000256" key="3">
    <source>
        <dbReference type="SAM" id="MobiDB-lite"/>
    </source>
</evidence>
<dbReference type="InterPro" id="IPR034704">
    <property type="entry name" value="Ribosomal_bL28/bL31-like_sf"/>
</dbReference>
<dbReference type="OrthoDB" id="9805609at2"/>
<evidence type="ECO:0000256" key="2">
    <source>
        <dbReference type="ARBA" id="ARBA00023274"/>
    </source>
</evidence>
<proteinExistence type="predicted"/>
<dbReference type="SUPFAM" id="SSF143800">
    <property type="entry name" value="L28p-like"/>
    <property type="match status" value="1"/>
</dbReference>
<dbReference type="STRING" id="695939.SAMN00790413_01067"/>
<dbReference type="GO" id="GO:0003735">
    <property type="term" value="F:structural constituent of ribosome"/>
    <property type="evidence" value="ECO:0007669"/>
    <property type="project" value="InterPro"/>
</dbReference>
<evidence type="ECO:0000256" key="1">
    <source>
        <dbReference type="ARBA" id="ARBA00022980"/>
    </source>
</evidence>
<dbReference type="EMBL" id="FWWU01000009">
    <property type="protein sequence ID" value="SMB91262.1"/>
    <property type="molecule type" value="Genomic_DNA"/>
</dbReference>
<feature type="region of interest" description="Disordered" evidence="3">
    <location>
        <begin position="1"/>
        <end position="35"/>
    </location>
</feature>
<organism evidence="4 5">
    <name type="scientific">Deinococcus hopiensis KR-140</name>
    <dbReference type="NCBI Taxonomy" id="695939"/>
    <lineage>
        <taxon>Bacteria</taxon>
        <taxon>Thermotogati</taxon>
        <taxon>Deinococcota</taxon>
        <taxon>Deinococci</taxon>
        <taxon>Deinococcales</taxon>
        <taxon>Deinococcaceae</taxon>
        <taxon>Deinococcus</taxon>
    </lineage>
</organism>
<dbReference type="Gene3D" id="2.30.170.40">
    <property type="entry name" value="Ribosomal protein L28/L24"/>
    <property type="match status" value="1"/>
</dbReference>
<accession>A0A1W1VD05</accession>
<keyword evidence="2" id="KW-0687">Ribonucleoprotein</keyword>
<sequence>MNRERFPTGKKNTAVNSVTRRGKARAAGGVGRKATGTVKRMHKANLHKWGIRENGVVKQVWLSVHTLRTLARGPVRGTELA</sequence>
<keyword evidence="1 4" id="KW-0689">Ribosomal protein</keyword>
<dbReference type="GO" id="GO:0005840">
    <property type="term" value="C:ribosome"/>
    <property type="evidence" value="ECO:0007669"/>
    <property type="project" value="UniProtKB-KW"/>
</dbReference>
<dbReference type="RefSeq" id="WP_084048616.1">
    <property type="nucleotide sequence ID" value="NZ_FWWU01000009.1"/>
</dbReference>
<evidence type="ECO:0000313" key="5">
    <source>
        <dbReference type="Proteomes" id="UP000192582"/>
    </source>
</evidence>
<dbReference type="PANTHER" id="PTHR39080:SF1">
    <property type="entry name" value="LARGE RIBOSOMAL SUBUNIT PROTEIN BL28A"/>
    <property type="match status" value="1"/>
</dbReference>
<reference evidence="4 5" key="1">
    <citation type="submission" date="2017-04" db="EMBL/GenBank/DDBJ databases">
        <authorList>
            <person name="Afonso C.L."/>
            <person name="Miller P.J."/>
            <person name="Scott M.A."/>
            <person name="Spackman E."/>
            <person name="Goraichik I."/>
            <person name="Dimitrov K.M."/>
            <person name="Suarez D.L."/>
            <person name="Swayne D.E."/>
        </authorList>
    </citation>
    <scope>NUCLEOTIDE SEQUENCE [LARGE SCALE GENOMIC DNA]</scope>
    <source>
        <strain evidence="4 5">KR-140</strain>
    </source>
</reference>
<dbReference type="Proteomes" id="UP000192582">
    <property type="component" value="Unassembled WGS sequence"/>
</dbReference>
<gene>
    <name evidence="4" type="ORF">SAMN00790413_01067</name>
</gene>